<dbReference type="OrthoDB" id="3403495at2759"/>
<keyword evidence="3" id="KW-1185">Reference proteome</keyword>
<dbReference type="Proteomes" id="UP000076842">
    <property type="component" value="Unassembled WGS sequence"/>
</dbReference>
<dbReference type="AlphaFoldDB" id="A0A165CSJ0"/>
<evidence type="ECO:0000256" key="1">
    <source>
        <dbReference type="SAM" id="SignalP"/>
    </source>
</evidence>
<accession>A0A165CSJ0</accession>
<dbReference type="InParanoid" id="A0A165CSJ0"/>
<keyword evidence="1" id="KW-0732">Signal</keyword>
<evidence type="ECO:0000313" key="2">
    <source>
        <dbReference type="EMBL" id="KZT51317.1"/>
    </source>
</evidence>
<dbReference type="EMBL" id="KV424113">
    <property type="protein sequence ID" value="KZT51317.1"/>
    <property type="molecule type" value="Genomic_DNA"/>
</dbReference>
<reference evidence="2 3" key="1">
    <citation type="journal article" date="2016" name="Mol. Biol. Evol.">
        <title>Comparative Genomics of Early-Diverging Mushroom-Forming Fungi Provides Insights into the Origins of Lignocellulose Decay Capabilities.</title>
        <authorList>
            <person name="Nagy L.G."/>
            <person name="Riley R."/>
            <person name="Tritt A."/>
            <person name="Adam C."/>
            <person name="Daum C."/>
            <person name="Floudas D."/>
            <person name="Sun H."/>
            <person name="Yadav J.S."/>
            <person name="Pangilinan J."/>
            <person name="Larsson K.H."/>
            <person name="Matsuura K."/>
            <person name="Barry K."/>
            <person name="Labutti K."/>
            <person name="Kuo R."/>
            <person name="Ohm R.A."/>
            <person name="Bhattacharya S.S."/>
            <person name="Shirouzu T."/>
            <person name="Yoshinaga Y."/>
            <person name="Martin F.M."/>
            <person name="Grigoriev I.V."/>
            <person name="Hibbett D.S."/>
        </authorList>
    </citation>
    <scope>NUCLEOTIDE SEQUENCE [LARGE SCALE GENOMIC DNA]</scope>
    <source>
        <strain evidence="2 3">HHB12733</strain>
    </source>
</reference>
<feature type="signal peptide" evidence="1">
    <location>
        <begin position="1"/>
        <end position="18"/>
    </location>
</feature>
<gene>
    <name evidence="2" type="ORF">CALCODRAFT_144102</name>
</gene>
<name>A0A165CSJ0_9BASI</name>
<organism evidence="2 3">
    <name type="scientific">Calocera cornea HHB12733</name>
    <dbReference type="NCBI Taxonomy" id="1353952"/>
    <lineage>
        <taxon>Eukaryota</taxon>
        <taxon>Fungi</taxon>
        <taxon>Dikarya</taxon>
        <taxon>Basidiomycota</taxon>
        <taxon>Agaricomycotina</taxon>
        <taxon>Dacrymycetes</taxon>
        <taxon>Dacrymycetales</taxon>
        <taxon>Dacrymycetaceae</taxon>
        <taxon>Calocera</taxon>
    </lineage>
</organism>
<protein>
    <submittedName>
        <fullName evidence="2">Uncharacterized protein</fullName>
    </submittedName>
</protein>
<proteinExistence type="predicted"/>
<feature type="chain" id="PRO_5007856143" evidence="1">
    <location>
        <begin position="19"/>
        <end position="174"/>
    </location>
</feature>
<evidence type="ECO:0000313" key="3">
    <source>
        <dbReference type="Proteomes" id="UP000076842"/>
    </source>
</evidence>
<sequence length="174" mass="18581">MQPQKLLCVAALLPCIMAATIVVIQPSLQSVFQSSGLLAGGVYWEGSAPLCIGNSCNGNDLSVVKADAGKNIVTQSADFGRDCIWGTQKSLCTAEYKSCMTQDVTFSLTCNTFSRAPKSATGVSIKFQVQDFDITFYSEYASNETLAYSVSDMLCFAAVTCGLTLPQPARRDLA</sequence>